<keyword evidence="8" id="KW-1185">Reference proteome</keyword>
<dbReference type="InterPro" id="IPR051603">
    <property type="entry name" value="Zinc-ADH_QOR/CCCR"/>
</dbReference>
<dbReference type="GO" id="GO:0016491">
    <property type="term" value="F:oxidoreductase activity"/>
    <property type="evidence" value="ECO:0007669"/>
    <property type="project" value="UniProtKB-KW"/>
</dbReference>
<comment type="subcellular location">
    <subcellularLocation>
        <location evidence="1">Cytoplasm</location>
    </subcellularLocation>
</comment>
<keyword evidence="3" id="KW-0963">Cytoplasm</keyword>
<dbReference type="RefSeq" id="WP_379511988.1">
    <property type="nucleotide sequence ID" value="NZ_JBHSPA010000003.1"/>
</dbReference>
<dbReference type="InterPro" id="IPR013154">
    <property type="entry name" value="ADH-like_N"/>
</dbReference>
<dbReference type="EMBL" id="JBHSPA010000003">
    <property type="protein sequence ID" value="MFC5822435.1"/>
    <property type="molecule type" value="Genomic_DNA"/>
</dbReference>
<comment type="subunit">
    <text evidence="2">Homotetramer.</text>
</comment>
<reference evidence="8" key="1">
    <citation type="journal article" date="2019" name="Int. J. Syst. Evol. Microbiol.">
        <title>The Global Catalogue of Microorganisms (GCM) 10K type strain sequencing project: providing services to taxonomists for standard genome sequencing and annotation.</title>
        <authorList>
            <consortium name="The Broad Institute Genomics Platform"/>
            <consortium name="The Broad Institute Genome Sequencing Center for Infectious Disease"/>
            <person name="Wu L."/>
            <person name="Ma J."/>
        </authorList>
    </citation>
    <scope>NUCLEOTIDE SEQUENCE [LARGE SCALE GENOMIC DNA]</scope>
    <source>
        <strain evidence="8">CCUG 53903</strain>
    </source>
</reference>
<comment type="caution">
    <text evidence="7">The sequence shown here is derived from an EMBL/GenBank/DDBJ whole genome shotgun (WGS) entry which is preliminary data.</text>
</comment>
<feature type="domain" description="Enoyl reductase (ER)" evidence="6">
    <location>
        <begin position="45"/>
        <end position="334"/>
    </location>
</feature>
<dbReference type="CDD" id="cd05289">
    <property type="entry name" value="MDR_like_2"/>
    <property type="match status" value="1"/>
</dbReference>
<gene>
    <name evidence="7" type="ORF">ACFPZ3_01070</name>
</gene>
<dbReference type="Pfam" id="PF08240">
    <property type="entry name" value="ADH_N"/>
    <property type="match status" value="1"/>
</dbReference>
<dbReference type="InterPro" id="IPR002364">
    <property type="entry name" value="Quin_OxRdtase/zeta-crystal_CS"/>
</dbReference>
<evidence type="ECO:0000256" key="1">
    <source>
        <dbReference type="ARBA" id="ARBA00004496"/>
    </source>
</evidence>
<evidence type="ECO:0000259" key="6">
    <source>
        <dbReference type="SMART" id="SM00829"/>
    </source>
</evidence>
<dbReference type="Gene3D" id="3.40.50.720">
    <property type="entry name" value="NAD(P)-binding Rossmann-like Domain"/>
    <property type="match status" value="1"/>
</dbReference>
<dbReference type="SUPFAM" id="SSF52218">
    <property type="entry name" value="Flavoproteins"/>
    <property type="match status" value="1"/>
</dbReference>
<dbReference type="InterPro" id="IPR011032">
    <property type="entry name" value="GroES-like_sf"/>
</dbReference>
<dbReference type="SUPFAM" id="SSF50129">
    <property type="entry name" value="GroES-like"/>
    <property type="match status" value="1"/>
</dbReference>
<dbReference type="Gene3D" id="3.90.180.10">
    <property type="entry name" value="Medium-chain alcohol dehydrogenases, catalytic domain"/>
    <property type="match status" value="1"/>
</dbReference>
<evidence type="ECO:0000256" key="5">
    <source>
        <dbReference type="ARBA" id="ARBA00022884"/>
    </source>
</evidence>
<keyword evidence="4" id="KW-0521">NADP</keyword>
<proteinExistence type="predicted"/>
<evidence type="ECO:0000256" key="2">
    <source>
        <dbReference type="ARBA" id="ARBA00011881"/>
    </source>
</evidence>
<dbReference type="InterPro" id="IPR029039">
    <property type="entry name" value="Flavoprotein-like_sf"/>
</dbReference>
<evidence type="ECO:0000313" key="7">
    <source>
        <dbReference type="EMBL" id="MFC5822435.1"/>
    </source>
</evidence>
<dbReference type="PROSITE" id="PS01162">
    <property type="entry name" value="QOR_ZETA_CRYSTAL"/>
    <property type="match status" value="1"/>
</dbReference>
<dbReference type="SMART" id="SM00829">
    <property type="entry name" value="PKS_ER"/>
    <property type="match status" value="1"/>
</dbReference>
<dbReference type="PANTHER" id="PTHR44154">
    <property type="entry name" value="QUINONE OXIDOREDUCTASE"/>
    <property type="match status" value="1"/>
</dbReference>
<dbReference type="Pfam" id="PF13602">
    <property type="entry name" value="ADH_zinc_N_2"/>
    <property type="match status" value="1"/>
</dbReference>
<dbReference type="SUPFAM" id="SSF51735">
    <property type="entry name" value="NAD(P)-binding Rossmann-fold domains"/>
    <property type="match status" value="1"/>
</dbReference>
<evidence type="ECO:0000256" key="3">
    <source>
        <dbReference type="ARBA" id="ARBA00022490"/>
    </source>
</evidence>
<sequence length="337" mass="35134">MNTEFAARIAAADAFVVVTPEYNARPDHCSEEPPMAIAIAFSAYGGPDVLHPIRIAPPAVEAGHVRVRVKAAGVNPVDAKLRRGDFAATLPATFPCRLGNEYAGVVEQVGDDVTEFAAGDEVLGSVTAQGYAEYVVVNAADVVRKPAAMPWTVAAGLPAVGQTAYTALRRIGVGPGDTVLVHAAAGGVGTVAVQLARLWGATVIGTASERNHRYLRSLGAIPVSYGDGLIERIRTLAPQGVDAALDAIGGESITASLAVVADRRRIGTLVDVQAVKDHGILRVGGRSTADLRELVTLYEQGSLQIPIHATFPLGQAAQAHREVQTGHVRGKIVLTVT</sequence>
<dbReference type="Proteomes" id="UP001596058">
    <property type="component" value="Unassembled WGS sequence"/>
</dbReference>
<evidence type="ECO:0000256" key="4">
    <source>
        <dbReference type="ARBA" id="ARBA00022857"/>
    </source>
</evidence>
<dbReference type="EC" id="1.-.-.-" evidence="7"/>
<keyword evidence="7" id="KW-0560">Oxidoreductase</keyword>
<organism evidence="7 8">
    <name type="scientific">Nonomuraea insulae</name>
    <dbReference type="NCBI Taxonomy" id="1616787"/>
    <lineage>
        <taxon>Bacteria</taxon>
        <taxon>Bacillati</taxon>
        <taxon>Actinomycetota</taxon>
        <taxon>Actinomycetes</taxon>
        <taxon>Streptosporangiales</taxon>
        <taxon>Streptosporangiaceae</taxon>
        <taxon>Nonomuraea</taxon>
    </lineage>
</organism>
<evidence type="ECO:0000313" key="8">
    <source>
        <dbReference type="Proteomes" id="UP001596058"/>
    </source>
</evidence>
<accession>A0ABW1CBZ5</accession>
<dbReference type="PANTHER" id="PTHR44154:SF1">
    <property type="entry name" value="QUINONE OXIDOREDUCTASE"/>
    <property type="match status" value="1"/>
</dbReference>
<keyword evidence="5" id="KW-0694">RNA-binding</keyword>
<dbReference type="InterPro" id="IPR036291">
    <property type="entry name" value="NAD(P)-bd_dom_sf"/>
</dbReference>
<protein>
    <submittedName>
        <fullName evidence="7">NADP-dependent oxidoreductase</fullName>
        <ecNumber evidence="7">1.-.-.-</ecNumber>
    </submittedName>
</protein>
<dbReference type="InterPro" id="IPR020843">
    <property type="entry name" value="ER"/>
</dbReference>
<name>A0ABW1CBZ5_9ACTN</name>